<evidence type="ECO:0000256" key="2">
    <source>
        <dbReference type="ARBA" id="ARBA00022857"/>
    </source>
</evidence>
<gene>
    <name evidence="4" type="ORF">CPELLU_LOCUS12897</name>
</gene>
<proteinExistence type="inferred from homology"/>
<keyword evidence="3" id="KW-0560">Oxidoreductase</keyword>
<dbReference type="SUPFAM" id="SSF51735">
    <property type="entry name" value="NAD(P)-binding Rossmann-fold domains"/>
    <property type="match status" value="1"/>
</dbReference>
<keyword evidence="2" id="KW-0521">NADP</keyword>
<dbReference type="PANTHER" id="PTHR24320">
    <property type="entry name" value="RETINOL DEHYDROGENASE"/>
    <property type="match status" value="1"/>
</dbReference>
<evidence type="ECO:0000256" key="1">
    <source>
        <dbReference type="ARBA" id="ARBA00006484"/>
    </source>
</evidence>
<protein>
    <submittedName>
        <fullName evidence="4">7894_t:CDS:1</fullName>
    </submittedName>
</protein>
<organism evidence="4 5">
    <name type="scientific">Cetraspora pellucida</name>
    <dbReference type="NCBI Taxonomy" id="1433469"/>
    <lineage>
        <taxon>Eukaryota</taxon>
        <taxon>Fungi</taxon>
        <taxon>Fungi incertae sedis</taxon>
        <taxon>Mucoromycota</taxon>
        <taxon>Glomeromycotina</taxon>
        <taxon>Glomeromycetes</taxon>
        <taxon>Diversisporales</taxon>
        <taxon>Gigasporaceae</taxon>
        <taxon>Cetraspora</taxon>
    </lineage>
</organism>
<keyword evidence="5" id="KW-1185">Reference proteome</keyword>
<comment type="caution">
    <text evidence="4">The sequence shown here is derived from an EMBL/GenBank/DDBJ whole genome shotgun (WGS) entry which is preliminary data.</text>
</comment>
<evidence type="ECO:0000313" key="5">
    <source>
        <dbReference type="Proteomes" id="UP000789759"/>
    </source>
</evidence>
<sequence length="129" mass="14555">MWELLQSFTPARIVNVSSHVHRRFAPESGLDFGKLNDPNALGSMQCYGQSKLANILFTNELDKRYHEGKQIYANSLRPGVVDTKLIKERYISLPEEFVSSSITPDDGAITTLYCSTSPEIEEKLSNKIF</sequence>
<dbReference type="AlphaFoldDB" id="A0A9N9NBY2"/>
<dbReference type="InterPro" id="IPR036291">
    <property type="entry name" value="NAD(P)-bd_dom_sf"/>
</dbReference>
<comment type="similarity">
    <text evidence="1">Belongs to the short-chain dehydrogenases/reductases (SDR) family.</text>
</comment>
<dbReference type="PANTHER" id="PTHR24320:SF282">
    <property type="entry name" value="WW DOMAIN-CONTAINING OXIDOREDUCTASE"/>
    <property type="match status" value="1"/>
</dbReference>
<dbReference type="EMBL" id="CAJVQA010012971">
    <property type="protein sequence ID" value="CAG8720960.1"/>
    <property type="molecule type" value="Genomic_DNA"/>
</dbReference>
<accession>A0A9N9NBY2</accession>
<reference evidence="4" key="1">
    <citation type="submission" date="2021-06" db="EMBL/GenBank/DDBJ databases">
        <authorList>
            <person name="Kallberg Y."/>
            <person name="Tangrot J."/>
            <person name="Rosling A."/>
        </authorList>
    </citation>
    <scope>NUCLEOTIDE SEQUENCE</scope>
    <source>
        <strain evidence="4">FL966</strain>
    </source>
</reference>
<evidence type="ECO:0000256" key="3">
    <source>
        <dbReference type="ARBA" id="ARBA00023002"/>
    </source>
</evidence>
<dbReference type="Proteomes" id="UP000789759">
    <property type="component" value="Unassembled WGS sequence"/>
</dbReference>
<evidence type="ECO:0000313" key="4">
    <source>
        <dbReference type="EMBL" id="CAG8720960.1"/>
    </source>
</evidence>
<name>A0A9N9NBY2_9GLOM</name>
<dbReference type="Gene3D" id="3.40.50.720">
    <property type="entry name" value="NAD(P)-binding Rossmann-like Domain"/>
    <property type="match status" value="1"/>
</dbReference>
<dbReference type="OrthoDB" id="191139at2759"/>
<dbReference type="GO" id="GO:0016491">
    <property type="term" value="F:oxidoreductase activity"/>
    <property type="evidence" value="ECO:0007669"/>
    <property type="project" value="UniProtKB-KW"/>
</dbReference>